<dbReference type="Proteomes" id="UP000298218">
    <property type="component" value="Unassembled WGS sequence"/>
</dbReference>
<organism evidence="1 2">
    <name type="scientific">Cryobacterium psychrophilum</name>
    <dbReference type="NCBI Taxonomy" id="41988"/>
    <lineage>
        <taxon>Bacteria</taxon>
        <taxon>Bacillati</taxon>
        <taxon>Actinomycetota</taxon>
        <taxon>Actinomycetes</taxon>
        <taxon>Micrococcales</taxon>
        <taxon>Microbacteriaceae</taxon>
        <taxon>Cryobacterium</taxon>
    </lineage>
</organism>
<proteinExistence type="predicted"/>
<evidence type="ECO:0000313" key="2">
    <source>
        <dbReference type="Proteomes" id="UP000298218"/>
    </source>
</evidence>
<accession>A0A4Y8KIR0</accession>
<dbReference type="RefSeq" id="WP_134173736.1">
    <property type="nucleotide sequence ID" value="NZ_SODI01000001.1"/>
</dbReference>
<protein>
    <submittedName>
        <fullName evidence="1">Uncharacterized protein</fullName>
    </submittedName>
</protein>
<dbReference type="EMBL" id="SOHQ01000042">
    <property type="protein sequence ID" value="TFD75717.1"/>
    <property type="molecule type" value="Genomic_DNA"/>
</dbReference>
<dbReference type="OrthoDB" id="5123489at2"/>
<evidence type="ECO:0000313" key="1">
    <source>
        <dbReference type="EMBL" id="TFD75717.1"/>
    </source>
</evidence>
<sequence length="312" mass="32387">MSGSSERVVFVHGRPGDESWLTGGTIARLHGDDSPSLVIFETDVADSHVVDAALADLGAREWRMLPAGGPDSDARAEALADAIAYQWATVVVVGDVSDDLRETVTGIAHSAGLPVFLTRRVSDAAQGRLVAIDVSDQLPQKLLALTRYPERWGVADHTMTPTEGSALTVTGTEAYSRLDAPRPGHTPGRPQTLLSRALAVAGGVVAGGAFGVLGTLAHQSTVHVGTMVVPLGLILALVAVTALLVGLRLVLGGRTVVLFCATGLLVTIFLLSLRGQGGSVLVPAGLTGTLWTVVPALVATFVLAWPRIPARK</sequence>
<gene>
    <name evidence="1" type="ORF">E3T53_14625</name>
</gene>
<dbReference type="AlphaFoldDB" id="A0A4Y8KIR0"/>
<keyword evidence="2" id="KW-1185">Reference proteome</keyword>
<reference evidence="1 2" key="1">
    <citation type="submission" date="2019-03" db="EMBL/GenBank/DDBJ databases">
        <title>Genomics of glacier-inhabiting Cryobacterium strains.</title>
        <authorList>
            <person name="Liu Q."/>
            <person name="Xin Y.-H."/>
        </authorList>
    </citation>
    <scope>NUCLEOTIDE SEQUENCE [LARGE SCALE GENOMIC DNA]</scope>
    <source>
        <strain evidence="1 2">CGMCC 1.4292</strain>
    </source>
</reference>
<name>A0A4Y8KIR0_9MICO</name>
<comment type="caution">
    <text evidence="1">The sequence shown here is derived from an EMBL/GenBank/DDBJ whole genome shotgun (WGS) entry which is preliminary data.</text>
</comment>